<dbReference type="SUPFAM" id="SSF46785">
    <property type="entry name" value="Winged helix' DNA-binding domain"/>
    <property type="match status" value="1"/>
</dbReference>
<name>A0A1T4TBP0_9HYPH</name>
<dbReference type="PANTHER" id="PTHR30537">
    <property type="entry name" value="HTH-TYPE TRANSCRIPTIONAL REGULATOR"/>
    <property type="match status" value="1"/>
</dbReference>
<dbReference type="GO" id="GO:0043565">
    <property type="term" value="F:sequence-specific DNA binding"/>
    <property type="evidence" value="ECO:0007669"/>
    <property type="project" value="TreeGrafter"/>
</dbReference>
<keyword evidence="7" id="KW-1185">Reference proteome</keyword>
<reference evidence="6 7" key="1">
    <citation type="submission" date="2017-02" db="EMBL/GenBank/DDBJ databases">
        <authorList>
            <person name="Peterson S.W."/>
        </authorList>
    </citation>
    <scope>NUCLEOTIDE SEQUENCE [LARGE SCALE GENOMIC DNA]</scope>
    <source>
        <strain evidence="6 7">USBA 369</strain>
    </source>
</reference>
<dbReference type="InterPro" id="IPR005119">
    <property type="entry name" value="LysR_subst-bd"/>
</dbReference>
<dbReference type="InterPro" id="IPR036390">
    <property type="entry name" value="WH_DNA-bd_sf"/>
</dbReference>
<keyword evidence="2" id="KW-0805">Transcription regulation</keyword>
<dbReference type="Pfam" id="PF03466">
    <property type="entry name" value="LysR_substrate"/>
    <property type="match status" value="1"/>
</dbReference>
<dbReference type="InterPro" id="IPR036388">
    <property type="entry name" value="WH-like_DNA-bd_sf"/>
</dbReference>
<protein>
    <submittedName>
        <fullName evidence="6">Transcriptional regulator, LysR family</fullName>
    </submittedName>
</protein>
<keyword evidence="3" id="KW-0238">DNA-binding</keyword>
<dbReference type="Gene3D" id="3.40.190.290">
    <property type="match status" value="1"/>
</dbReference>
<feature type="domain" description="HTH lysR-type" evidence="5">
    <location>
        <begin position="30"/>
        <end position="87"/>
    </location>
</feature>
<dbReference type="EMBL" id="FUXL01000023">
    <property type="protein sequence ID" value="SKA37806.1"/>
    <property type="molecule type" value="Genomic_DNA"/>
</dbReference>
<evidence type="ECO:0000259" key="5">
    <source>
        <dbReference type="PROSITE" id="PS50931"/>
    </source>
</evidence>
<dbReference type="AlphaFoldDB" id="A0A1T4TBP0"/>
<proteinExistence type="inferred from homology"/>
<comment type="similarity">
    <text evidence="1">Belongs to the LysR transcriptional regulatory family.</text>
</comment>
<dbReference type="PROSITE" id="PS50931">
    <property type="entry name" value="HTH_LYSR"/>
    <property type="match status" value="1"/>
</dbReference>
<dbReference type="InterPro" id="IPR000847">
    <property type="entry name" value="LysR_HTH_N"/>
</dbReference>
<dbReference type="Pfam" id="PF00126">
    <property type="entry name" value="HTH_1"/>
    <property type="match status" value="1"/>
</dbReference>
<dbReference type="STRING" id="1365950.SAMN05428963_12329"/>
<evidence type="ECO:0000256" key="1">
    <source>
        <dbReference type="ARBA" id="ARBA00009437"/>
    </source>
</evidence>
<evidence type="ECO:0000256" key="4">
    <source>
        <dbReference type="ARBA" id="ARBA00023163"/>
    </source>
</evidence>
<gene>
    <name evidence="6" type="ORF">SAMN05428963_12329</name>
</gene>
<dbReference type="Proteomes" id="UP000190135">
    <property type="component" value="Unassembled WGS sequence"/>
</dbReference>
<dbReference type="PANTHER" id="PTHR30537:SF3">
    <property type="entry name" value="TRANSCRIPTIONAL REGULATORY PROTEIN"/>
    <property type="match status" value="1"/>
</dbReference>
<keyword evidence="4" id="KW-0804">Transcription</keyword>
<dbReference type="InterPro" id="IPR058163">
    <property type="entry name" value="LysR-type_TF_proteobact-type"/>
</dbReference>
<sequence>MDYRMKRNAAAFAAEHRSLSKPAPIRSKSFNWDDLKYFLAVCDTGSLRGAAEHLGVSTNVVRRKIEALETELSTALLLRSVRGVEMTPDGRSVYSVAAEIQQHVGFLDHFAARKSSAAKGLVRLSVTEGLGAFWVAPRVNDLIARYPKLRLDLKCGMRVPDVSRLECDVSIQLEEPQDPRLIVRRIATLHIMVFASEEYIRLHGLPGTLDDLKSHRLVHLMADQLPKAVLDGCESSGQPLKLAQVIVNTSSSQAMMIAEGVGVGALPTYAAALRDHLLPVATDLPMSVPLWLAYHSDSAGLRRVRAVVDWLVDVFDPNAHPWFREEFVPPHEFRSELEKSPTSQKVIWRRSPK</sequence>
<evidence type="ECO:0000313" key="6">
    <source>
        <dbReference type="EMBL" id="SKA37806.1"/>
    </source>
</evidence>
<accession>A0A1T4TBP0</accession>
<evidence type="ECO:0000256" key="2">
    <source>
        <dbReference type="ARBA" id="ARBA00023015"/>
    </source>
</evidence>
<dbReference type="SUPFAM" id="SSF53850">
    <property type="entry name" value="Periplasmic binding protein-like II"/>
    <property type="match status" value="1"/>
</dbReference>
<organism evidence="6 7">
    <name type="scientific">Consotaella salsifontis</name>
    <dbReference type="NCBI Taxonomy" id="1365950"/>
    <lineage>
        <taxon>Bacteria</taxon>
        <taxon>Pseudomonadati</taxon>
        <taxon>Pseudomonadota</taxon>
        <taxon>Alphaproteobacteria</taxon>
        <taxon>Hyphomicrobiales</taxon>
        <taxon>Aurantimonadaceae</taxon>
        <taxon>Consotaella</taxon>
    </lineage>
</organism>
<evidence type="ECO:0000256" key="3">
    <source>
        <dbReference type="ARBA" id="ARBA00023125"/>
    </source>
</evidence>
<dbReference type="OrthoDB" id="7914859at2"/>
<evidence type="ECO:0000313" key="7">
    <source>
        <dbReference type="Proteomes" id="UP000190135"/>
    </source>
</evidence>
<dbReference type="GO" id="GO:0003700">
    <property type="term" value="F:DNA-binding transcription factor activity"/>
    <property type="evidence" value="ECO:0007669"/>
    <property type="project" value="InterPro"/>
</dbReference>
<dbReference type="Gene3D" id="1.10.10.10">
    <property type="entry name" value="Winged helix-like DNA-binding domain superfamily/Winged helix DNA-binding domain"/>
    <property type="match status" value="1"/>
</dbReference>
<dbReference type="GO" id="GO:0006351">
    <property type="term" value="P:DNA-templated transcription"/>
    <property type="evidence" value="ECO:0007669"/>
    <property type="project" value="TreeGrafter"/>
</dbReference>